<gene>
    <name evidence="2" type="ORF">QRB35_12835</name>
</gene>
<evidence type="ECO:0000313" key="3">
    <source>
        <dbReference type="Proteomes" id="UP001529272"/>
    </source>
</evidence>
<proteinExistence type="predicted"/>
<protein>
    <submittedName>
        <fullName evidence="2">Uncharacterized protein</fullName>
    </submittedName>
</protein>
<dbReference type="Proteomes" id="UP001529272">
    <property type="component" value="Unassembled WGS sequence"/>
</dbReference>
<reference evidence="2" key="1">
    <citation type="submission" date="2023-06" db="EMBL/GenBank/DDBJ databases">
        <title>Itaconate inhibition of nontuberculous mycobacteria.</title>
        <authorList>
            <person name="Breen P."/>
            <person name="Zimbric M."/>
            <person name="Caverly L."/>
        </authorList>
    </citation>
    <scope>NUCLEOTIDE SEQUENCE</scope>
    <source>
        <strain evidence="2">FLAC1071</strain>
    </source>
</reference>
<sequence length="278" mass="29932">MPEKLVFDNADRTLRDSGADSIHTHHIDTPPRYGVIAMRSSGLLHIGARTVHSQYTYYAINTAAGGALIEQAVMVGSDAQPTLSGEAAKLTDDLYRALLASIDRAPAPSPRNTGKYATGRRPAPSSSSTTPIATGPADTGRKWRPMSIIRVNFLPEFYFGDDAVLLTLDGGGVDKLKAALSDAKQHGASRLEHDGVTHEFHIESDAADIELGPIHVVWRLDEAKAAEIIADLAVLSDEGTVGRPTSGHFYVDMSTPTKTLVVSRDEYVDVVYPWQSPA</sequence>
<evidence type="ECO:0000313" key="2">
    <source>
        <dbReference type="EMBL" id="MDM3926909.1"/>
    </source>
</evidence>
<feature type="region of interest" description="Disordered" evidence="1">
    <location>
        <begin position="106"/>
        <end position="139"/>
    </location>
</feature>
<evidence type="ECO:0000256" key="1">
    <source>
        <dbReference type="SAM" id="MobiDB-lite"/>
    </source>
</evidence>
<keyword evidence="3" id="KW-1185">Reference proteome</keyword>
<feature type="compositionally biased region" description="Low complexity" evidence="1">
    <location>
        <begin position="117"/>
        <end position="137"/>
    </location>
</feature>
<dbReference type="RefSeq" id="WP_036455279.1">
    <property type="nucleotide sequence ID" value="NZ_CP015267.1"/>
</dbReference>
<name>A0ABT7P0V1_MYCIT</name>
<reference evidence="2" key="2">
    <citation type="submission" date="2023-06" db="EMBL/GenBank/DDBJ databases">
        <authorList>
            <person name="Spilker T."/>
        </authorList>
    </citation>
    <scope>NUCLEOTIDE SEQUENCE</scope>
    <source>
        <strain evidence="2">FLAC1071</strain>
    </source>
</reference>
<comment type="caution">
    <text evidence="2">The sequence shown here is derived from an EMBL/GenBank/DDBJ whole genome shotgun (WGS) entry which is preliminary data.</text>
</comment>
<organism evidence="2 3">
    <name type="scientific">Mycobacterium intracellulare subsp. chimaera</name>
    <dbReference type="NCBI Taxonomy" id="222805"/>
    <lineage>
        <taxon>Bacteria</taxon>
        <taxon>Bacillati</taxon>
        <taxon>Actinomycetota</taxon>
        <taxon>Actinomycetes</taxon>
        <taxon>Mycobacteriales</taxon>
        <taxon>Mycobacteriaceae</taxon>
        <taxon>Mycobacterium</taxon>
        <taxon>Mycobacterium avium complex (MAC)</taxon>
    </lineage>
</organism>
<accession>A0ABT7P0V1</accession>
<dbReference type="EMBL" id="JASZZX010000009">
    <property type="protein sequence ID" value="MDM3926909.1"/>
    <property type="molecule type" value="Genomic_DNA"/>
</dbReference>